<dbReference type="EMBL" id="BLLF01000140">
    <property type="protein sequence ID" value="GFH08140.1"/>
    <property type="molecule type" value="Genomic_DNA"/>
</dbReference>
<gene>
    <name evidence="1" type="ORF">HaLaN_03055</name>
</gene>
<protein>
    <submittedName>
        <fullName evidence="1">Uncharacterized protein</fullName>
    </submittedName>
</protein>
<proteinExistence type="predicted"/>
<accession>A0A699YD58</accession>
<sequence length="70" mass="7429">MQLVHNASWKDWNGEGAEVEGEEATLIASSQAALLQWQWLPLCTALLEHILAQLGLQAAAADHPGCHGAG</sequence>
<keyword evidence="2" id="KW-1185">Reference proteome</keyword>
<dbReference type="AlphaFoldDB" id="A0A699YD58"/>
<evidence type="ECO:0000313" key="1">
    <source>
        <dbReference type="EMBL" id="GFH08140.1"/>
    </source>
</evidence>
<name>A0A699YD58_HAELA</name>
<dbReference type="Proteomes" id="UP000485058">
    <property type="component" value="Unassembled WGS sequence"/>
</dbReference>
<reference evidence="1 2" key="1">
    <citation type="submission" date="2020-02" db="EMBL/GenBank/DDBJ databases">
        <title>Draft genome sequence of Haematococcus lacustris strain NIES-144.</title>
        <authorList>
            <person name="Morimoto D."/>
            <person name="Nakagawa S."/>
            <person name="Yoshida T."/>
            <person name="Sawayama S."/>
        </authorList>
    </citation>
    <scope>NUCLEOTIDE SEQUENCE [LARGE SCALE GENOMIC DNA]</scope>
    <source>
        <strain evidence="1 2">NIES-144</strain>
    </source>
</reference>
<comment type="caution">
    <text evidence="1">The sequence shown here is derived from an EMBL/GenBank/DDBJ whole genome shotgun (WGS) entry which is preliminary data.</text>
</comment>
<evidence type="ECO:0000313" key="2">
    <source>
        <dbReference type="Proteomes" id="UP000485058"/>
    </source>
</evidence>
<organism evidence="1 2">
    <name type="scientific">Haematococcus lacustris</name>
    <name type="common">Green alga</name>
    <name type="synonym">Haematococcus pluvialis</name>
    <dbReference type="NCBI Taxonomy" id="44745"/>
    <lineage>
        <taxon>Eukaryota</taxon>
        <taxon>Viridiplantae</taxon>
        <taxon>Chlorophyta</taxon>
        <taxon>core chlorophytes</taxon>
        <taxon>Chlorophyceae</taxon>
        <taxon>CS clade</taxon>
        <taxon>Chlamydomonadales</taxon>
        <taxon>Haematococcaceae</taxon>
        <taxon>Haematococcus</taxon>
    </lineage>
</organism>